<keyword evidence="5 7" id="KW-0472">Membrane</keyword>
<dbReference type="GO" id="GO:0016491">
    <property type="term" value="F:oxidoreductase activity"/>
    <property type="evidence" value="ECO:0007669"/>
    <property type="project" value="UniProtKB-KW"/>
</dbReference>
<evidence type="ECO:0000313" key="10">
    <source>
        <dbReference type="Proteomes" id="UP001633002"/>
    </source>
</evidence>
<keyword evidence="3 7" id="KW-1133">Transmembrane helix</keyword>
<dbReference type="InterPro" id="IPR050369">
    <property type="entry name" value="RBOH/FRE"/>
</dbReference>
<name>A0ABD3IIC4_9MARC</name>
<evidence type="ECO:0000256" key="4">
    <source>
        <dbReference type="ARBA" id="ARBA00023002"/>
    </source>
</evidence>
<feature type="transmembrane region" description="Helical" evidence="7">
    <location>
        <begin position="268"/>
        <end position="293"/>
    </location>
</feature>
<comment type="subcellular location">
    <subcellularLocation>
        <location evidence="1">Membrane</location>
        <topology evidence="1">Multi-pass membrane protein</topology>
    </subcellularLocation>
</comment>
<feature type="transmembrane region" description="Helical" evidence="7">
    <location>
        <begin position="184"/>
        <end position="203"/>
    </location>
</feature>
<feature type="domain" description="Ferric oxidoreductase" evidence="8">
    <location>
        <begin position="233"/>
        <end position="302"/>
    </location>
</feature>
<keyword evidence="10" id="KW-1185">Reference proteome</keyword>
<proteinExistence type="predicted"/>
<evidence type="ECO:0000256" key="3">
    <source>
        <dbReference type="ARBA" id="ARBA00022989"/>
    </source>
</evidence>
<keyword evidence="4" id="KW-0560">Oxidoreductase</keyword>
<dbReference type="EMBL" id="JBJQOH010000001">
    <property type="protein sequence ID" value="KAL3702125.1"/>
    <property type="molecule type" value="Genomic_DNA"/>
</dbReference>
<reference evidence="9 10" key="1">
    <citation type="submission" date="2024-09" db="EMBL/GenBank/DDBJ databases">
        <title>Chromosome-scale assembly of Riccia sorocarpa.</title>
        <authorList>
            <person name="Paukszto L."/>
        </authorList>
    </citation>
    <scope>NUCLEOTIDE SEQUENCE [LARGE SCALE GENOMIC DNA]</scope>
    <source>
        <strain evidence="9">LP-2024</strain>
        <tissue evidence="9">Aerial parts of the thallus</tissue>
    </source>
</reference>
<comment type="caution">
    <text evidence="9">The sequence shown here is derived from an EMBL/GenBank/DDBJ whole genome shotgun (WGS) entry which is preliminary data.</text>
</comment>
<dbReference type="AlphaFoldDB" id="A0ABD3IIC4"/>
<dbReference type="InterPro" id="IPR013130">
    <property type="entry name" value="Fe3_Rdtase_TM_dom"/>
</dbReference>
<organism evidence="9 10">
    <name type="scientific">Riccia sorocarpa</name>
    <dbReference type="NCBI Taxonomy" id="122646"/>
    <lineage>
        <taxon>Eukaryota</taxon>
        <taxon>Viridiplantae</taxon>
        <taxon>Streptophyta</taxon>
        <taxon>Embryophyta</taxon>
        <taxon>Marchantiophyta</taxon>
        <taxon>Marchantiopsida</taxon>
        <taxon>Marchantiidae</taxon>
        <taxon>Marchantiales</taxon>
        <taxon>Ricciaceae</taxon>
        <taxon>Riccia</taxon>
    </lineage>
</organism>
<keyword evidence="2 7" id="KW-0812">Transmembrane</keyword>
<evidence type="ECO:0000256" key="1">
    <source>
        <dbReference type="ARBA" id="ARBA00004141"/>
    </source>
</evidence>
<evidence type="ECO:0000256" key="6">
    <source>
        <dbReference type="SAM" id="MobiDB-lite"/>
    </source>
</evidence>
<accession>A0ABD3IIC4</accession>
<dbReference type="GO" id="GO:0016020">
    <property type="term" value="C:membrane"/>
    <property type="evidence" value="ECO:0007669"/>
    <property type="project" value="UniProtKB-SubCell"/>
</dbReference>
<evidence type="ECO:0000313" key="9">
    <source>
        <dbReference type="EMBL" id="KAL3702125.1"/>
    </source>
</evidence>
<dbReference type="Proteomes" id="UP001633002">
    <property type="component" value="Unassembled WGS sequence"/>
</dbReference>
<dbReference type="Pfam" id="PF01794">
    <property type="entry name" value="Ferric_reduct"/>
    <property type="match status" value="1"/>
</dbReference>
<feature type="transmembrane region" description="Helical" evidence="7">
    <location>
        <begin position="229"/>
        <end position="248"/>
    </location>
</feature>
<gene>
    <name evidence="9" type="ORF">R1sor_020147</name>
</gene>
<dbReference type="PANTHER" id="PTHR11972">
    <property type="entry name" value="NADPH OXIDASE"/>
    <property type="match status" value="1"/>
</dbReference>
<dbReference type="PANTHER" id="PTHR11972:SF69">
    <property type="entry name" value="FERRIC REDUCTION OXIDASE 6-RELATED"/>
    <property type="match status" value="1"/>
</dbReference>
<feature type="transmembrane region" description="Helical" evidence="7">
    <location>
        <begin position="118"/>
        <end position="148"/>
    </location>
</feature>
<protein>
    <recommendedName>
        <fullName evidence="8">Ferric oxidoreductase domain-containing protein</fullName>
    </recommendedName>
</protein>
<feature type="region of interest" description="Disordered" evidence="6">
    <location>
        <begin position="1"/>
        <end position="23"/>
    </location>
</feature>
<evidence type="ECO:0000259" key="8">
    <source>
        <dbReference type="Pfam" id="PF01794"/>
    </source>
</evidence>
<evidence type="ECO:0000256" key="5">
    <source>
        <dbReference type="ARBA" id="ARBA00023136"/>
    </source>
</evidence>
<evidence type="ECO:0000256" key="2">
    <source>
        <dbReference type="ARBA" id="ARBA00022692"/>
    </source>
</evidence>
<sequence length="375" mass="41583">MAPSVSNGEVPTGRSLSTQPHVAGNWKRGGFQLRRPVANCCCIEPEEPISMGNSEENGREVKLNNVSYNGRKHVVLRWTLWTILCLIVFLYIGALILMPTKVGRTLLLYSITLTKSNIWGTAGSFALLFAGPFFLLVFGAVAYLHFFPKSTRSGERRSKGAKASLGTHPLIVSGPLGVVTTAEVIWISGFVLLFSWIMVAYFINDFRTLAEEYPGASTSFMWIKRVKRLGGHLGFVGGICLGLLFIPVSRGSVLLRLIDIPFEHAAKYHVWLGHFTMIVFSLHGLFFLGPWYFEGKLVKLPFGPQVESVPLPVPPLQNAEAVSFFFSTFGITGSNGSTSVFPFAMSIFSGIRLRVFTRKKNDESLNLIRDKDYDC</sequence>
<feature type="compositionally biased region" description="Polar residues" evidence="6">
    <location>
        <begin position="1"/>
        <end position="20"/>
    </location>
</feature>
<feature type="transmembrane region" description="Helical" evidence="7">
    <location>
        <begin position="78"/>
        <end position="98"/>
    </location>
</feature>
<evidence type="ECO:0000256" key="7">
    <source>
        <dbReference type="SAM" id="Phobius"/>
    </source>
</evidence>